<reference evidence="1" key="1">
    <citation type="journal article" date="1992" name="Plant Mol. Biol.">
        <title>Nucleotide sequence of diatom plasmids: identification of open reading frames with similarity to site-specific recombinases.</title>
        <authorList>
            <person name="Hildebrand M."/>
            <person name="Hasegawa P."/>
            <person name="Ord R.W."/>
            <person name="Thorpe V.S."/>
            <person name="Glass C.A."/>
            <person name="Volcani B.E."/>
        </authorList>
    </citation>
    <scope>NUCLEOTIDE SEQUENCE</scope>
</reference>
<proteinExistence type="predicted"/>
<dbReference type="PIR" id="S23533">
    <property type="entry name" value="S23533"/>
</dbReference>
<dbReference type="AlphaFoldDB" id="Q39500"/>
<protein>
    <submittedName>
        <fullName evidence="1">C.fusiformis plasmid pCF1 DNA for ORF218, ORF482, ORF311, ORF58 and ORF111</fullName>
    </submittedName>
</protein>
<organism evidence="1">
    <name type="scientific">Cylindrotheca fusiformis</name>
    <name type="common">Marine diatom</name>
    <dbReference type="NCBI Taxonomy" id="2853"/>
    <lineage>
        <taxon>Eukaryota</taxon>
        <taxon>Sar</taxon>
        <taxon>Stramenopiles</taxon>
        <taxon>Ochrophyta</taxon>
        <taxon>Bacillariophyta</taxon>
        <taxon>Bacillariophyceae</taxon>
        <taxon>Bacillariophycidae</taxon>
        <taxon>Bacillariales</taxon>
        <taxon>Bacillariaceae</taxon>
        <taxon>Cylindrotheca</taxon>
    </lineage>
</organism>
<dbReference type="EMBL" id="X64302">
    <property type="protein sequence ID" value="CAA45582.1"/>
    <property type="molecule type" value="Genomic_DNA"/>
</dbReference>
<reference evidence="1" key="2">
    <citation type="submission" date="1992-01" db="EMBL/GenBank/DDBJ databases">
        <authorList>
            <person name="Hildebrand M.W."/>
        </authorList>
    </citation>
    <scope>NUCLEOTIDE SEQUENCE</scope>
</reference>
<evidence type="ECO:0000313" key="1">
    <source>
        <dbReference type="EMBL" id="CAA45582.1"/>
    </source>
</evidence>
<sequence length="311" mass="35522">MKFSHPSVGLSKKAIIAQVIKEMPAEIDFTEREIDQLYNLGIEWRNNSLSQEELITKISNLRGGSFIDVVAALGLIGAMIILLTNDWGLAFQPNPHAIVPPHLQWLYGNNYQPGQFGYGKSAGPRSITVTGLARNAGSEKKDPSSGSYNYIDVMKKLEKQSSNNSIEIQVGDQIYRFKNPSRKNADELQFKLAEKIYDSIRKSDTDICDIAENLGFKADNIKNVKDHVFYNEHDLDRYGPDEIEHKRFDATLEQALAWKRLEAGIHTQDDVTWIKHECAERHHELKYDSGYSEAHERAQSRYDGYPWENKF</sequence>
<accession>Q39500</accession>
<name>Q39500_CYLFU</name>